<dbReference type="Pfam" id="PF01206">
    <property type="entry name" value="TusA"/>
    <property type="match status" value="1"/>
</dbReference>
<protein>
    <submittedName>
        <fullName evidence="3">SirA-like domain-containing protein</fullName>
    </submittedName>
</protein>
<dbReference type="Proteomes" id="UP000009226">
    <property type="component" value="Chromosome"/>
</dbReference>
<dbReference type="AlphaFoldDB" id="F6B8I8"/>
<keyword evidence="4" id="KW-1185">Reference proteome</keyword>
<dbReference type="InterPro" id="IPR001455">
    <property type="entry name" value="TusA-like"/>
</dbReference>
<dbReference type="PROSITE" id="PS01148">
    <property type="entry name" value="UPF0033"/>
    <property type="match status" value="1"/>
</dbReference>
<sequence>MAEYQVNARGLQCPGPIVQLFGTYKKCNSGDTIVIEVTEQGFKKDVYAWAKKTNCEILSMEEQDGVIKAVIKKN</sequence>
<dbReference type="STRING" id="868595.Desca_0675"/>
<dbReference type="InterPro" id="IPR036868">
    <property type="entry name" value="TusA-like_sf"/>
</dbReference>
<dbReference type="HOGENOM" id="CLU_165255_1_2_9"/>
<name>F6B8I8_DESCC</name>
<gene>
    <name evidence="3" type="ordered locus">Desca_0675</name>
</gene>
<accession>F6B8I8</accession>
<dbReference type="SUPFAM" id="SSF64307">
    <property type="entry name" value="SirA-like"/>
    <property type="match status" value="1"/>
</dbReference>
<dbReference type="RefSeq" id="WP_003545241.1">
    <property type="nucleotide sequence ID" value="NC_015565.1"/>
</dbReference>
<dbReference type="PANTHER" id="PTHR33279:SF6">
    <property type="entry name" value="SULFUR CARRIER PROTEIN YEDF-RELATED"/>
    <property type="match status" value="1"/>
</dbReference>
<dbReference type="eggNOG" id="COG0425">
    <property type="taxonomic scope" value="Bacteria"/>
</dbReference>
<dbReference type="PANTHER" id="PTHR33279">
    <property type="entry name" value="SULFUR CARRIER PROTEIN YEDF-RELATED"/>
    <property type="match status" value="1"/>
</dbReference>
<dbReference type="KEGG" id="dca:Desca_0675"/>
<evidence type="ECO:0000313" key="4">
    <source>
        <dbReference type="Proteomes" id="UP000009226"/>
    </source>
</evidence>
<evidence type="ECO:0000259" key="2">
    <source>
        <dbReference type="PROSITE" id="PS01148"/>
    </source>
</evidence>
<dbReference type="Gene3D" id="3.30.110.40">
    <property type="entry name" value="TusA-like domain"/>
    <property type="match status" value="1"/>
</dbReference>
<evidence type="ECO:0000256" key="1">
    <source>
        <dbReference type="ARBA" id="ARBA00008984"/>
    </source>
</evidence>
<feature type="domain" description="UPF0033" evidence="2">
    <location>
        <begin position="6"/>
        <end position="30"/>
    </location>
</feature>
<evidence type="ECO:0000313" key="3">
    <source>
        <dbReference type="EMBL" id="AEF93560.1"/>
    </source>
</evidence>
<dbReference type="EMBL" id="CP002736">
    <property type="protein sequence ID" value="AEF93560.1"/>
    <property type="molecule type" value="Genomic_DNA"/>
</dbReference>
<comment type="similarity">
    <text evidence="1">Belongs to the sulfur carrier protein TusA family.</text>
</comment>
<organism evidence="3 4">
    <name type="scientific">Desulfotomaculum nigrificans (strain DSM 14880 / VKM B-2319 / CO-1-SRB)</name>
    <name type="common">Desulfotomaculum carboxydivorans</name>
    <dbReference type="NCBI Taxonomy" id="868595"/>
    <lineage>
        <taxon>Bacteria</taxon>
        <taxon>Bacillati</taxon>
        <taxon>Bacillota</taxon>
        <taxon>Clostridia</taxon>
        <taxon>Eubacteriales</taxon>
        <taxon>Desulfotomaculaceae</taxon>
        <taxon>Desulfotomaculum</taxon>
    </lineage>
</organism>
<proteinExistence type="inferred from homology"/>
<reference evidence="3" key="1">
    <citation type="submission" date="2011-05" db="EMBL/GenBank/DDBJ databases">
        <title>Complete sequence of Desulfotomaculum carboxydivorans CO-1-SRB.</title>
        <authorList>
            <consortium name="US DOE Joint Genome Institute"/>
            <person name="Lucas S."/>
            <person name="Han J."/>
            <person name="Lapidus A."/>
            <person name="Cheng J.-F."/>
            <person name="Goodwin L."/>
            <person name="Pitluck S."/>
            <person name="Peters L."/>
            <person name="Mikhailova N."/>
            <person name="Lu M."/>
            <person name="Han C."/>
            <person name="Tapia R."/>
            <person name="Land M."/>
            <person name="Hauser L."/>
            <person name="Kyrpides N."/>
            <person name="Ivanova N."/>
            <person name="Pagani I."/>
            <person name="Stams A."/>
            <person name="Plugge C."/>
            <person name="Muyzer G."/>
            <person name="Kuever J."/>
            <person name="Parshina S."/>
            <person name="Ivanova A."/>
            <person name="Nazina T."/>
            <person name="Woyke T."/>
        </authorList>
    </citation>
    <scope>NUCLEOTIDE SEQUENCE [LARGE SCALE GENOMIC DNA]</scope>
    <source>
        <strain evidence="3">CO-1-SRB</strain>
    </source>
</reference>